<dbReference type="SUPFAM" id="SSF63825">
    <property type="entry name" value="YWTD domain"/>
    <property type="match status" value="1"/>
</dbReference>
<proteinExistence type="predicted"/>
<feature type="chain" id="PRO_5020896385" evidence="1">
    <location>
        <begin position="22"/>
        <end position="466"/>
    </location>
</feature>
<accession>A0A4U8W3M3</accession>
<dbReference type="Proteomes" id="UP000290439">
    <property type="component" value="Chromosome"/>
</dbReference>
<feature type="signal peptide" evidence="1">
    <location>
        <begin position="1"/>
        <end position="21"/>
    </location>
</feature>
<gene>
    <name evidence="2" type="ORF">NCTC10797_04371</name>
</gene>
<reference evidence="2 3" key="1">
    <citation type="submission" date="2019-02" db="EMBL/GenBank/DDBJ databases">
        <authorList>
            <consortium name="Pathogen Informatics"/>
        </authorList>
    </citation>
    <scope>NUCLEOTIDE SEQUENCE [LARGE SCALE GENOMIC DNA]</scope>
    <source>
        <strain evidence="2 3">3012STDY6756504</strain>
    </source>
</reference>
<sequence>MRAPLALLATCVLMSAGSASAAPAWGPLAPPNPHLGPLGTATMHGDAGSSDATPLAGPGTGKHAVTIYPLAAACPTLLQGNDGLVVALCTTVAGREPTVFLIDPQSPVGLPLASLTLTKGSLLGGVYAYLDNADRLVVVDGNRDLLRIGHSRTGSGRWELAVDSTVALAGSIPAGDNVTGLVPDWSGNVWFATGGGVVGFVRPSGSVAAMALPGGEQVANSISAAPSGRVAVATTHALYELRAGGSGPEALWRAPYERGSARKPGQLSWGTGSTPTYFGPRSGAEYLTIVDNADGRVRLLVFRSGSGELVCTQPVLTEDGAGSENSPIGIGRSVIVASTYGYPYPAVPEDAGPAVPPTAPFAGGLTRVDVDDNGCRTVWDSPVRSAAVPHLSTADGSVYTVSRIGLPTTTPLDGYALTVIDPETGGVLANSVLPPTIVGDPLQMSALITKSGKLLQGTVTGIVRVG</sequence>
<keyword evidence="1" id="KW-0732">Signal</keyword>
<evidence type="ECO:0000256" key="1">
    <source>
        <dbReference type="SAM" id="SignalP"/>
    </source>
</evidence>
<evidence type="ECO:0000313" key="2">
    <source>
        <dbReference type="EMBL" id="VFB00572.1"/>
    </source>
</evidence>
<dbReference type="AlphaFoldDB" id="A0A4U8W3M3"/>
<dbReference type="EMBL" id="LR215973">
    <property type="protein sequence ID" value="VFB00572.1"/>
    <property type="molecule type" value="Genomic_DNA"/>
</dbReference>
<organism evidence="2 3">
    <name type="scientific">Nocardia cyriacigeorgica</name>
    <dbReference type="NCBI Taxonomy" id="135487"/>
    <lineage>
        <taxon>Bacteria</taxon>
        <taxon>Bacillati</taxon>
        <taxon>Actinomycetota</taxon>
        <taxon>Actinomycetes</taxon>
        <taxon>Mycobacteriales</taxon>
        <taxon>Nocardiaceae</taxon>
        <taxon>Nocardia</taxon>
    </lineage>
</organism>
<protein>
    <submittedName>
        <fullName evidence="2">Uncharacterized protein</fullName>
    </submittedName>
</protein>
<dbReference type="RefSeq" id="WP_130918389.1">
    <property type="nucleotide sequence ID" value="NZ_JADLSG010000009.1"/>
</dbReference>
<evidence type="ECO:0000313" key="3">
    <source>
        <dbReference type="Proteomes" id="UP000290439"/>
    </source>
</evidence>
<name>A0A4U8W3M3_9NOCA</name>